<dbReference type="AlphaFoldDB" id="A0A8J2UJN5"/>
<dbReference type="PANTHER" id="PTHR48079">
    <property type="entry name" value="PROTEIN YEEZ"/>
    <property type="match status" value="1"/>
</dbReference>
<dbReference type="SUPFAM" id="SSF51735">
    <property type="entry name" value="NAD(P)-binding Rossmann-fold domains"/>
    <property type="match status" value="1"/>
</dbReference>
<dbReference type="Proteomes" id="UP000620266">
    <property type="component" value="Unassembled WGS sequence"/>
</dbReference>
<reference evidence="2" key="1">
    <citation type="journal article" date="2014" name="Int. J. Syst. Evol. Microbiol.">
        <title>Complete genome sequence of Corynebacterium casei LMG S-19264T (=DSM 44701T), isolated from a smear-ripened cheese.</title>
        <authorList>
            <consortium name="US DOE Joint Genome Institute (JGI-PGF)"/>
            <person name="Walter F."/>
            <person name="Albersmeier A."/>
            <person name="Kalinowski J."/>
            <person name="Ruckert C."/>
        </authorList>
    </citation>
    <scope>NUCLEOTIDE SEQUENCE</scope>
    <source>
        <strain evidence="2">CCM 7086</strain>
    </source>
</reference>
<keyword evidence="3" id="KW-1185">Reference proteome</keyword>
<gene>
    <name evidence="2" type="ORF">GCM10007205_07820</name>
</gene>
<reference evidence="2" key="2">
    <citation type="submission" date="2020-09" db="EMBL/GenBank/DDBJ databases">
        <authorList>
            <person name="Sun Q."/>
            <person name="Sedlacek I."/>
        </authorList>
    </citation>
    <scope>NUCLEOTIDE SEQUENCE</scope>
    <source>
        <strain evidence="2">CCM 7086</strain>
    </source>
</reference>
<dbReference type="InterPro" id="IPR051783">
    <property type="entry name" value="NAD(P)-dependent_oxidoreduct"/>
</dbReference>
<dbReference type="Gene3D" id="3.40.50.720">
    <property type="entry name" value="NAD(P)-binding Rossmann-like Domain"/>
    <property type="match status" value="1"/>
</dbReference>
<evidence type="ECO:0000313" key="3">
    <source>
        <dbReference type="Proteomes" id="UP000620266"/>
    </source>
</evidence>
<dbReference type="InterPro" id="IPR001509">
    <property type="entry name" value="Epimerase_deHydtase"/>
</dbReference>
<dbReference type="GO" id="GO:0004029">
    <property type="term" value="F:aldehyde dehydrogenase (NAD+) activity"/>
    <property type="evidence" value="ECO:0007669"/>
    <property type="project" value="TreeGrafter"/>
</dbReference>
<comment type="caution">
    <text evidence="2">The sequence shown here is derived from an EMBL/GenBank/DDBJ whole genome shotgun (WGS) entry which is preliminary data.</text>
</comment>
<evidence type="ECO:0000259" key="1">
    <source>
        <dbReference type="Pfam" id="PF01370"/>
    </source>
</evidence>
<protein>
    <recommendedName>
        <fullName evidence="1">NAD-dependent epimerase/dehydratase domain-containing protein</fullName>
    </recommendedName>
</protein>
<dbReference type="PANTHER" id="PTHR48079:SF6">
    <property type="entry name" value="NAD(P)-BINDING DOMAIN-CONTAINING PROTEIN-RELATED"/>
    <property type="match status" value="1"/>
</dbReference>
<dbReference type="EMBL" id="BMCG01000002">
    <property type="protein sequence ID" value="GGC01006.1"/>
    <property type="molecule type" value="Genomic_DNA"/>
</dbReference>
<accession>A0A8J2UJN5</accession>
<sequence length="307" mass="32978">MNIFITGAAGYIGGSVAHRMLREGHSVRGLVRTAEQAERIRALGIDPVIGTLDDAGILAREAAAADAVINAASSDHRPSVEAMLDALEGSGKPFLHTSGSSVVGDDARGEWKSEQVFAENTPVEVVPEKAARAALDKLILDAAQRGVRSVILCNTMIYGTGLGASPNSVQIPPLVAQAQKSGIARYVGRGLNVWSNVHIEDVAELYLLALQKAPAGSFYFVENGEASYADIVAAIARRLNLGEPQAWPVEEAIKEWGFGHAVYSFGSNSRVTADKARRELGWQPRHTSVFEWILDDMRTDLPVVNPR</sequence>
<evidence type="ECO:0000313" key="2">
    <source>
        <dbReference type="EMBL" id="GGC01006.1"/>
    </source>
</evidence>
<dbReference type="InterPro" id="IPR036291">
    <property type="entry name" value="NAD(P)-bd_dom_sf"/>
</dbReference>
<organism evidence="2 3">
    <name type="scientific">Oxalicibacterium flavum</name>
    <dbReference type="NCBI Taxonomy" id="179467"/>
    <lineage>
        <taxon>Bacteria</taxon>
        <taxon>Pseudomonadati</taxon>
        <taxon>Pseudomonadota</taxon>
        <taxon>Betaproteobacteria</taxon>
        <taxon>Burkholderiales</taxon>
        <taxon>Oxalobacteraceae</taxon>
        <taxon>Oxalicibacterium</taxon>
    </lineage>
</organism>
<proteinExistence type="predicted"/>
<feature type="domain" description="NAD-dependent epimerase/dehydratase" evidence="1">
    <location>
        <begin position="3"/>
        <end position="213"/>
    </location>
</feature>
<dbReference type="GO" id="GO:0005737">
    <property type="term" value="C:cytoplasm"/>
    <property type="evidence" value="ECO:0007669"/>
    <property type="project" value="TreeGrafter"/>
</dbReference>
<dbReference type="Pfam" id="PF01370">
    <property type="entry name" value="Epimerase"/>
    <property type="match status" value="1"/>
</dbReference>
<dbReference type="RefSeq" id="WP_188395430.1">
    <property type="nucleotide sequence ID" value="NZ_BMCG01000002.1"/>
</dbReference>
<name>A0A8J2UJN5_9BURK</name>